<gene>
    <name evidence="1" type="ORF">GCM10011491_35350</name>
</gene>
<comment type="caution">
    <text evidence="1">The sequence shown here is derived from an EMBL/GenBank/DDBJ whole genome shotgun (WGS) entry which is preliminary data.</text>
</comment>
<name>A0A916WIH2_9HYPH</name>
<evidence type="ECO:0000313" key="1">
    <source>
        <dbReference type="EMBL" id="GGB04161.1"/>
    </source>
</evidence>
<organism evidence="1 2">
    <name type="scientific">Brucella endophytica</name>
    <dbReference type="NCBI Taxonomy" id="1963359"/>
    <lineage>
        <taxon>Bacteria</taxon>
        <taxon>Pseudomonadati</taxon>
        <taxon>Pseudomonadota</taxon>
        <taxon>Alphaproteobacteria</taxon>
        <taxon>Hyphomicrobiales</taxon>
        <taxon>Brucellaceae</taxon>
        <taxon>Brucella/Ochrobactrum group</taxon>
        <taxon>Brucella</taxon>
    </lineage>
</organism>
<dbReference type="Proteomes" id="UP000646478">
    <property type="component" value="Unassembled WGS sequence"/>
</dbReference>
<evidence type="ECO:0000313" key="2">
    <source>
        <dbReference type="Proteomes" id="UP000646478"/>
    </source>
</evidence>
<dbReference type="AlphaFoldDB" id="A0A916WIH2"/>
<reference evidence="1" key="2">
    <citation type="submission" date="2020-09" db="EMBL/GenBank/DDBJ databases">
        <authorList>
            <person name="Sun Q."/>
            <person name="Zhou Y."/>
        </authorList>
    </citation>
    <scope>NUCLEOTIDE SEQUENCE</scope>
    <source>
        <strain evidence="1">CGMCC 1.15082</strain>
    </source>
</reference>
<protein>
    <submittedName>
        <fullName evidence="1">Uncharacterized protein</fullName>
    </submittedName>
</protein>
<accession>A0A916WIH2</accession>
<dbReference type="EMBL" id="BMHH01000017">
    <property type="protein sequence ID" value="GGB04161.1"/>
    <property type="molecule type" value="Genomic_DNA"/>
</dbReference>
<keyword evidence="2" id="KW-1185">Reference proteome</keyword>
<sequence>MADFYSARSGTIPPLPWTNSAPPLSLASTAPTRSAAAALSEFRVMVLIAVGYFQPVTRGELSKIFGKE</sequence>
<reference evidence="1" key="1">
    <citation type="journal article" date="2014" name="Int. J. Syst. Evol. Microbiol.">
        <title>Complete genome sequence of Corynebacterium casei LMG S-19264T (=DSM 44701T), isolated from a smear-ripened cheese.</title>
        <authorList>
            <consortium name="US DOE Joint Genome Institute (JGI-PGF)"/>
            <person name="Walter F."/>
            <person name="Albersmeier A."/>
            <person name="Kalinowski J."/>
            <person name="Ruckert C."/>
        </authorList>
    </citation>
    <scope>NUCLEOTIDE SEQUENCE</scope>
    <source>
        <strain evidence="1">CGMCC 1.15082</strain>
    </source>
</reference>
<proteinExistence type="predicted"/>